<keyword evidence="6" id="KW-1185">Reference proteome</keyword>
<keyword evidence="2" id="KW-0067">ATP-binding</keyword>
<evidence type="ECO:0000313" key="5">
    <source>
        <dbReference type="EMBL" id="KAL0489544.1"/>
    </source>
</evidence>
<dbReference type="Proteomes" id="UP001431209">
    <property type="component" value="Unassembled WGS sequence"/>
</dbReference>
<dbReference type="PANTHER" id="PTHR44329:SF298">
    <property type="entry name" value="MIXED LINEAGE KINASE DOMAIN-LIKE PROTEIN"/>
    <property type="match status" value="1"/>
</dbReference>
<feature type="transmembrane region" description="Helical" evidence="3">
    <location>
        <begin position="300"/>
        <end position="324"/>
    </location>
</feature>
<dbReference type="Gene3D" id="3.30.200.20">
    <property type="entry name" value="Phosphorylase Kinase, domain 1"/>
    <property type="match status" value="1"/>
</dbReference>
<feature type="transmembrane region" description="Helical" evidence="3">
    <location>
        <begin position="178"/>
        <end position="197"/>
    </location>
</feature>
<dbReference type="InterPro" id="IPR008271">
    <property type="entry name" value="Ser/Thr_kinase_AS"/>
</dbReference>
<evidence type="ECO:0000259" key="4">
    <source>
        <dbReference type="PROSITE" id="PS50011"/>
    </source>
</evidence>
<dbReference type="Pfam" id="PF00069">
    <property type="entry name" value="Pkinase"/>
    <property type="match status" value="1"/>
</dbReference>
<accession>A0AAW2ZJN0</accession>
<evidence type="ECO:0000313" key="6">
    <source>
        <dbReference type="Proteomes" id="UP001431209"/>
    </source>
</evidence>
<keyword evidence="3" id="KW-1133">Transmembrane helix</keyword>
<feature type="transmembrane region" description="Helical" evidence="3">
    <location>
        <begin position="254"/>
        <end position="280"/>
    </location>
</feature>
<dbReference type="PROSITE" id="PS50011">
    <property type="entry name" value="PROTEIN_KINASE_DOM"/>
    <property type="match status" value="1"/>
</dbReference>
<gene>
    <name evidence="5" type="ORF">AKO1_010458</name>
</gene>
<sequence length="645" mass="73183">MNYLRVLFISFVIASALISAWNFGIGVYVITCSYTLVSENITTPNITQNATAYLDNPIKAVAITDGSINISSSIFGLLVGLLYFFWRSTTTFRVLITTTISLFGFLAISSIAFEVVLSLMLHVKYSEMVTQSKAYMFFVGNFIAKTLLYTMLTPMFVTLHYSYMRINFTPATFKQIESLKLFSCLFMLIVFALLNLVGSISGAVTTSSSGLAFEYLWGFYLVCLLVLLCSVSSLFVAIVYFLWKKRETLLLGKLLKISVVIFVTTLVMNVAMSIFCLYMVVVRKSLRDTNDSTFRVGVWYISLEACRLLWLFMCLVLNSILFFLSSQTTDHKYHEIVAKCPELELDVPLINTSDISARDEFVADIRDWIVLATELSFDSKISEGAFGVVFKGKYLGSRVAIKMMKRVESEAEFEHEVRMLIMLRHPNIVLFMGACIASDYKYIVTELMDFALERVIHGHDREKKDQRHSCLPFTKKVSILRDVASALSFMNGRSDPVCHRDLKPSNILLDQYLNTAKVCDLGSSRKLSGSTMTAATGTYVYMSPEVIRGDAYTEKCDVYSFAIIMHELFFEIRPYSNSEEAISNDFMLGMKVTNGLRPPVFESERFTRAEDEYIILMKQCWSLEPDNRPSFQQILSLLDAIKNSH</sequence>
<evidence type="ECO:0000256" key="1">
    <source>
        <dbReference type="ARBA" id="ARBA00022741"/>
    </source>
</evidence>
<feature type="transmembrane region" description="Helical" evidence="3">
    <location>
        <begin position="98"/>
        <end position="123"/>
    </location>
</feature>
<name>A0AAW2ZJN0_9EUKA</name>
<feature type="transmembrane region" description="Helical" evidence="3">
    <location>
        <begin position="217"/>
        <end position="242"/>
    </location>
</feature>
<dbReference type="EMBL" id="JAOPGA020001567">
    <property type="protein sequence ID" value="KAL0489544.1"/>
    <property type="molecule type" value="Genomic_DNA"/>
</dbReference>
<protein>
    <recommendedName>
        <fullName evidence="4">Protein kinase domain-containing protein</fullName>
    </recommendedName>
</protein>
<dbReference type="SUPFAM" id="SSF56112">
    <property type="entry name" value="Protein kinase-like (PK-like)"/>
    <property type="match status" value="1"/>
</dbReference>
<keyword evidence="3" id="KW-0472">Membrane</keyword>
<keyword evidence="3" id="KW-0812">Transmembrane</keyword>
<feature type="transmembrane region" description="Helical" evidence="3">
    <location>
        <begin position="66"/>
        <end position="86"/>
    </location>
</feature>
<dbReference type="GO" id="GO:0005524">
    <property type="term" value="F:ATP binding"/>
    <property type="evidence" value="ECO:0007669"/>
    <property type="project" value="UniProtKB-KW"/>
</dbReference>
<evidence type="ECO:0000256" key="2">
    <source>
        <dbReference type="ARBA" id="ARBA00022840"/>
    </source>
</evidence>
<dbReference type="PROSITE" id="PS00108">
    <property type="entry name" value="PROTEIN_KINASE_ST"/>
    <property type="match status" value="1"/>
</dbReference>
<feature type="domain" description="Protein kinase" evidence="4">
    <location>
        <begin position="375"/>
        <end position="645"/>
    </location>
</feature>
<keyword evidence="1" id="KW-0547">Nucleotide-binding</keyword>
<dbReference type="PANTHER" id="PTHR44329">
    <property type="entry name" value="SERINE/THREONINE-PROTEIN KINASE TNNI3K-RELATED"/>
    <property type="match status" value="1"/>
</dbReference>
<evidence type="ECO:0000256" key="3">
    <source>
        <dbReference type="SAM" id="Phobius"/>
    </source>
</evidence>
<dbReference type="SMART" id="SM00220">
    <property type="entry name" value="S_TKc"/>
    <property type="match status" value="1"/>
</dbReference>
<dbReference type="InterPro" id="IPR051681">
    <property type="entry name" value="Ser/Thr_Kinases-Pseudokinases"/>
</dbReference>
<feature type="transmembrane region" description="Helical" evidence="3">
    <location>
        <begin position="135"/>
        <end position="157"/>
    </location>
</feature>
<reference evidence="5 6" key="1">
    <citation type="submission" date="2024-03" db="EMBL/GenBank/DDBJ databases">
        <title>The Acrasis kona genome and developmental transcriptomes reveal deep origins of eukaryotic multicellular pathways.</title>
        <authorList>
            <person name="Sheikh S."/>
            <person name="Fu C.-J."/>
            <person name="Brown M.W."/>
            <person name="Baldauf S.L."/>
        </authorList>
    </citation>
    <scope>NUCLEOTIDE SEQUENCE [LARGE SCALE GENOMIC DNA]</scope>
    <source>
        <strain evidence="5 6">ATCC MYA-3509</strain>
    </source>
</reference>
<feature type="transmembrane region" description="Helical" evidence="3">
    <location>
        <begin position="7"/>
        <end position="30"/>
    </location>
</feature>
<dbReference type="Gene3D" id="1.10.510.10">
    <property type="entry name" value="Transferase(Phosphotransferase) domain 1"/>
    <property type="match status" value="1"/>
</dbReference>
<dbReference type="InterPro" id="IPR011009">
    <property type="entry name" value="Kinase-like_dom_sf"/>
</dbReference>
<dbReference type="InterPro" id="IPR000719">
    <property type="entry name" value="Prot_kinase_dom"/>
</dbReference>
<dbReference type="CDD" id="cd13999">
    <property type="entry name" value="STKc_MAP3K-like"/>
    <property type="match status" value="1"/>
</dbReference>
<organism evidence="5 6">
    <name type="scientific">Acrasis kona</name>
    <dbReference type="NCBI Taxonomy" id="1008807"/>
    <lineage>
        <taxon>Eukaryota</taxon>
        <taxon>Discoba</taxon>
        <taxon>Heterolobosea</taxon>
        <taxon>Tetramitia</taxon>
        <taxon>Eutetramitia</taxon>
        <taxon>Acrasidae</taxon>
        <taxon>Acrasis</taxon>
    </lineage>
</organism>
<dbReference type="AlphaFoldDB" id="A0AAW2ZJN0"/>
<proteinExistence type="predicted"/>
<dbReference type="GO" id="GO:0004674">
    <property type="term" value="F:protein serine/threonine kinase activity"/>
    <property type="evidence" value="ECO:0007669"/>
    <property type="project" value="TreeGrafter"/>
</dbReference>
<comment type="caution">
    <text evidence="5">The sequence shown here is derived from an EMBL/GenBank/DDBJ whole genome shotgun (WGS) entry which is preliminary data.</text>
</comment>